<protein>
    <submittedName>
        <fullName evidence="1">Uncharacterized protein</fullName>
    </submittedName>
</protein>
<keyword evidence="2" id="KW-1185">Reference proteome</keyword>
<proteinExistence type="predicted"/>
<evidence type="ECO:0000313" key="1">
    <source>
        <dbReference type="EMBL" id="GAA0149044.1"/>
    </source>
</evidence>
<gene>
    <name evidence="1" type="ORF">LIER_08316</name>
</gene>
<sequence length="69" mass="7986">MCTDFINLNKACPNDYYPLPYLGRLVDESAAMKFLTSSMRQGECRGYVPKDGERYFQKSEWEKNGDIHG</sequence>
<name>A0AAV3PBP1_LITER</name>
<reference evidence="1 2" key="1">
    <citation type="submission" date="2024-01" db="EMBL/GenBank/DDBJ databases">
        <title>The complete chloroplast genome sequence of Lithospermum erythrorhizon: insights into the phylogenetic relationship among Boraginaceae species and the maternal lineages of purple gromwells.</title>
        <authorList>
            <person name="Okada T."/>
            <person name="Watanabe K."/>
        </authorList>
    </citation>
    <scope>NUCLEOTIDE SEQUENCE [LARGE SCALE GENOMIC DNA]</scope>
</reference>
<dbReference type="AlphaFoldDB" id="A0AAV3PBP1"/>
<accession>A0AAV3PBP1</accession>
<dbReference type="Proteomes" id="UP001454036">
    <property type="component" value="Unassembled WGS sequence"/>
</dbReference>
<organism evidence="1 2">
    <name type="scientific">Lithospermum erythrorhizon</name>
    <name type="common">Purple gromwell</name>
    <name type="synonym">Lithospermum officinale var. erythrorhizon</name>
    <dbReference type="NCBI Taxonomy" id="34254"/>
    <lineage>
        <taxon>Eukaryota</taxon>
        <taxon>Viridiplantae</taxon>
        <taxon>Streptophyta</taxon>
        <taxon>Embryophyta</taxon>
        <taxon>Tracheophyta</taxon>
        <taxon>Spermatophyta</taxon>
        <taxon>Magnoliopsida</taxon>
        <taxon>eudicotyledons</taxon>
        <taxon>Gunneridae</taxon>
        <taxon>Pentapetalae</taxon>
        <taxon>asterids</taxon>
        <taxon>lamiids</taxon>
        <taxon>Boraginales</taxon>
        <taxon>Boraginaceae</taxon>
        <taxon>Boraginoideae</taxon>
        <taxon>Lithospermeae</taxon>
        <taxon>Lithospermum</taxon>
    </lineage>
</organism>
<evidence type="ECO:0000313" key="2">
    <source>
        <dbReference type="Proteomes" id="UP001454036"/>
    </source>
</evidence>
<comment type="caution">
    <text evidence="1">The sequence shown here is derived from an EMBL/GenBank/DDBJ whole genome shotgun (WGS) entry which is preliminary data.</text>
</comment>
<dbReference type="EMBL" id="BAABME010001341">
    <property type="protein sequence ID" value="GAA0149044.1"/>
    <property type="molecule type" value="Genomic_DNA"/>
</dbReference>